<dbReference type="CDD" id="cd02573">
    <property type="entry name" value="PseudoU_synth_EcTruB"/>
    <property type="match status" value="1"/>
</dbReference>
<evidence type="ECO:0000259" key="6">
    <source>
        <dbReference type="Pfam" id="PF01509"/>
    </source>
</evidence>
<dbReference type="Pfam" id="PF09157">
    <property type="entry name" value="TruB-C_2"/>
    <property type="match status" value="1"/>
</dbReference>
<dbReference type="SUPFAM" id="SSF55120">
    <property type="entry name" value="Pseudouridine synthase"/>
    <property type="match status" value="1"/>
</dbReference>
<feature type="active site" description="Nucleophile" evidence="5">
    <location>
        <position position="42"/>
    </location>
</feature>
<feature type="domain" description="Pseudouridine synthase II N-terminal" evidence="6">
    <location>
        <begin position="27"/>
        <end position="180"/>
    </location>
</feature>
<evidence type="ECO:0000256" key="3">
    <source>
        <dbReference type="ARBA" id="ARBA00022694"/>
    </source>
</evidence>
<dbReference type="Pfam" id="PF01509">
    <property type="entry name" value="TruB_N"/>
    <property type="match status" value="1"/>
</dbReference>
<dbReference type="PANTHER" id="PTHR13767:SF2">
    <property type="entry name" value="PSEUDOURIDYLATE SYNTHASE TRUB1"/>
    <property type="match status" value="1"/>
</dbReference>
<gene>
    <name evidence="5" type="primary">truB</name>
    <name evidence="9" type="ORF">SAMN05720606_11735</name>
</gene>
<accession>A0A1G5KVZ8</accession>
<dbReference type="EMBL" id="FMVM01000017">
    <property type="protein sequence ID" value="SCZ04109.1"/>
    <property type="molecule type" value="Genomic_DNA"/>
</dbReference>
<dbReference type="AlphaFoldDB" id="A0A1G5KVZ8"/>
<dbReference type="InterPro" id="IPR015240">
    <property type="entry name" value="tRNA_sdUridine_synth_fam1_C"/>
</dbReference>
<dbReference type="Proteomes" id="UP000198538">
    <property type="component" value="Unassembled WGS sequence"/>
</dbReference>
<keyword evidence="10" id="KW-1185">Reference proteome</keyword>
<evidence type="ECO:0000313" key="9">
    <source>
        <dbReference type="EMBL" id="SCZ04109.1"/>
    </source>
</evidence>
<evidence type="ECO:0000259" key="8">
    <source>
        <dbReference type="Pfam" id="PF16198"/>
    </source>
</evidence>
<evidence type="ECO:0000259" key="7">
    <source>
        <dbReference type="Pfam" id="PF09157"/>
    </source>
</evidence>
<comment type="function">
    <text evidence="5">Responsible for synthesis of pseudouridine from uracil-55 in the psi GC loop of transfer RNAs.</text>
</comment>
<evidence type="ECO:0000313" key="10">
    <source>
        <dbReference type="Proteomes" id="UP000198538"/>
    </source>
</evidence>
<dbReference type="FunFam" id="3.30.2350.10:FF:000011">
    <property type="entry name" value="tRNA pseudouridine synthase B"/>
    <property type="match status" value="1"/>
</dbReference>
<dbReference type="STRING" id="582692.SAMN05720606_11735"/>
<dbReference type="EC" id="5.4.99.25" evidence="5"/>
<dbReference type="GO" id="GO:0160148">
    <property type="term" value="F:tRNA pseudouridine(55) synthase activity"/>
    <property type="evidence" value="ECO:0007669"/>
    <property type="project" value="UniProtKB-EC"/>
</dbReference>
<comment type="similarity">
    <text evidence="2 5">Belongs to the pseudouridine synthase TruB family. Type 1 subfamily.</text>
</comment>
<proteinExistence type="inferred from homology"/>
<dbReference type="HAMAP" id="MF_01080">
    <property type="entry name" value="TruB_bact"/>
    <property type="match status" value="1"/>
</dbReference>
<sequence>MVKPFEGILPVYKPAGFTSHDVVAKMRRILKMKRIGHTGTLDPQVTGVLPLCLGRATRVVEYMQELPKEYLATLRLGLATDTEDLTGEVIERSESPVEVTQDQVEEVLQKFLGTISQVPPMYSAVKVDGKRLYQLAREGKTVERKSREVTIYELELIGIETHDGTTDISFRALCSKGTYIRTLCVDIGRELGFPSTMIKLERTISAGISADHCLRIEDVEQRMNEGTLSEALISVDEAISSIPAHKVGEEQTKGALQGQKLSARLLEPPVEKPGLLRLYAQDGTFLGIFERDESKPTVRAVKVFLPE</sequence>
<feature type="domain" description="tRNA pseudouridylate synthase B C-terminal" evidence="8">
    <location>
        <begin position="181"/>
        <end position="239"/>
    </location>
</feature>
<keyword evidence="4 5" id="KW-0413">Isomerase</keyword>
<dbReference type="RefSeq" id="WP_090923829.1">
    <property type="nucleotide sequence ID" value="NZ_FMVM01000017.1"/>
</dbReference>
<dbReference type="InterPro" id="IPR032819">
    <property type="entry name" value="TruB_C"/>
</dbReference>
<dbReference type="NCBIfam" id="TIGR00431">
    <property type="entry name" value="TruB"/>
    <property type="match status" value="1"/>
</dbReference>
<evidence type="ECO:0000256" key="4">
    <source>
        <dbReference type="ARBA" id="ARBA00023235"/>
    </source>
</evidence>
<dbReference type="GO" id="GO:0003723">
    <property type="term" value="F:RNA binding"/>
    <property type="evidence" value="ECO:0007669"/>
    <property type="project" value="InterPro"/>
</dbReference>
<reference evidence="10" key="1">
    <citation type="submission" date="2016-10" db="EMBL/GenBank/DDBJ databases">
        <authorList>
            <person name="Varghese N."/>
            <person name="Submissions S."/>
        </authorList>
    </citation>
    <scope>NUCLEOTIDE SEQUENCE [LARGE SCALE GENOMIC DNA]</scope>
    <source>
        <strain evidence="10">BL9</strain>
    </source>
</reference>
<dbReference type="GO" id="GO:0031119">
    <property type="term" value="P:tRNA pseudouridine synthesis"/>
    <property type="evidence" value="ECO:0007669"/>
    <property type="project" value="UniProtKB-UniRule"/>
</dbReference>
<dbReference type="Pfam" id="PF16198">
    <property type="entry name" value="TruB_C_2"/>
    <property type="match status" value="1"/>
</dbReference>
<feature type="domain" description="tRNA pseudouridine synthase II TruB subfamily 1 C-terminal" evidence="7">
    <location>
        <begin position="243"/>
        <end position="292"/>
    </location>
</feature>
<dbReference type="PANTHER" id="PTHR13767">
    <property type="entry name" value="TRNA-PSEUDOURIDINE SYNTHASE"/>
    <property type="match status" value="1"/>
</dbReference>
<evidence type="ECO:0000256" key="1">
    <source>
        <dbReference type="ARBA" id="ARBA00000385"/>
    </source>
</evidence>
<name>A0A1G5KVZ8_9BACL</name>
<organism evidence="9 10">
    <name type="scientific">Paenibacillus polysaccharolyticus</name>
    <dbReference type="NCBI Taxonomy" id="582692"/>
    <lineage>
        <taxon>Bacteria</taxon>
        <taxon>Bacillati</taxon>
        <taxon>Bacillota</taxon>
        <taxon>Bacilli</taxon>
        <taxon>Bacillales</taxon>
        <taxon>Paenibacillaceae</taxon>
        <taxon>Paenibacillus</taxon>
    </lineage>
</organism>
<dbReference type="Gene3D" id="3.30.2350.10">
    <property type="entry name" value="Pseudouridine synthase"/>
    <property type="match status" value="1"/>
</dbReference>
<dbReference type="GO" id="GO:1990481">
    <property type="term" value="P:mRNA pseudouridine synthesis"/>
    <property type="evidence" value="ECO:0007669"/>
    <property type="project" value="TreeGrafter"/>
</dbReference>
<dbReference type="InterPro" id="IPR020103">
    <property type="entry name" value="PsdUridine_synth_cat_dom_sf"/>
</dbReference>
<evidence type="ECO:0000256" key="5">
    <source>
        <dbReference type="HAMAP-Rule" id="MF_01080"/>
    </source>
</evidence>
<comment type="catalytic activity">
    <reaction evidence="1 5">
        <text>uridine(55) in tRNA = pseudouridine(55) in tRNA</text>
        <dbReference type="Rhea" id="RHEA:42532"/>
        <dbReference type="Rhea" id="RHEA-COMP:10101"/>
        <dbReference type="Rhea" id="RHEA-COMP:10102"/>
        <dbReference type="ChEBI" id="CHEBI:65314"/>
        <dbReference type="ChEBI" id="CHEBI:65315"/>
        <dbReference type="EC" id="5.4.99.25"/>
    </reaction>
</comment>
<protein>
    <recommendedName>
        <fullName evidence="5">tRNA pseudouridine synthase B</fullName>
        <ecNumber evidence="5">5.4.99.25</ecNumber>
    </recommendedName>
    <alternativeName>
        <fullName evidence="5">tRNA pseudouridine(55) synthase</fullName>
        <shortName evidence="5">Psi55 synthase</shortName>
    </alternativeName>
    <alternativeName>
        <fullName evidence="5">tRNA pseudouridylate synthase</fullName>
    </alternativeName>
    <alternativeName>
        <fullName evidence="5">tRNA-uridine isomerase</fullName>
    </alternativeName>
</protein>
<dbReference type="InterPro" id="IPR002501">
    <property type="entry name" value="PsdUridine_synth_N"/>
</dbReference>
<keyword evidence="3 5" id="KW-0819">tRNA processing</keyword>
<evidence type="ECO:0000256" key="2">
    <source>
        <dbReference type="ARBA" id="ARBA00005642"/>
    </source>
</evidence>
<dbReference type="InterPro" id="IPR014780">
    <property type="entry name" value="tRNA_psdUridine_synth_TruB"/>
</dbReference>